<gene>
    <name evidence="1" type="ORF">HNP36_001107</name>
</gene>
<protein>
    <submittedName>
        <fullName evidence="1">Uncharacterized protein</fullName>
    </submittedName>
</protein>
<accession>A0A841MZS5</accession>
<proteinExistence type="predicted"/>
<sequence length="609" mass="70024">MNQDRIKDRILRRAARMWGYNELEAETSFDPVISLLLSACAAELEKIGFELESSRARIIERVLEVMFPEEVSGVVPSRTLLQVSPLENNTKISLYNSFKTSIRKQNIYNPAESTSKDVYFSPSIEAKLTIAKVKYIAYANTLNQVESFFFEDTIGKAETHLPSGELWLGIHSPNKENLEDLLFFIDINNTYQKEMFFYYLHQVKVYFADKEYELKEGYNVENEGLNLENIITKNYSDLEYIYNEVNQYYAGNFFTLKNKIDFSEKPEKEELFIKNFPNHRAGEEEDVIWLKFRFSEAIVPDILKNVRFALNCIPMLNIRNKEAGRKIKGRLNIIPIDEEDYFLDLDYVSDDRNGKRLDVKNYDTENEGMTAMLRKGGVSRFDRRNASELLQYLLELIKDETAAFAAMGINSVNETLKQINQHVASLHQVAKEKNFTEANNPYLIISSGNETSEINCTISYWSTAAEEANNLKPGTIMTEENKGNRSMNPTAVMIQTSVGGRKKLSSQDKILEYRSALLTRGRIVTVADIRAFGMNHFKNTITGIDVKKGTKKEVSLKGGFSRTIDIFLIRNKENAEAVEESEWNYLCDSFSLKLKNASANIYPYRLFEK</sequence>
<dbReference type="Proteomes" id="UP000589738">
    <property type="component" value="Unassembled WGS sequence"/>
</dbReference>
<name>A0A841MZS5_9FLAO</name>
<dbReference type="Pfam" id="PF05947">
    <property type="entry name" value="T6SS_TssF"/>
    <property type="match status" value="1"/>
</dbReference>
<dbReference type="AlphaFoldDB" id="A0A841MZS5"/>
<dbReference type="RefSeq" id="WP_184159596.1">
    <property type="nucleotide sequence ID" value="NZ_JACHLC010000001.1"/>
</dbReference>
<reference evidence="1 2" key="1">
    <citation type="submission" date="2020-08" db="EMBL/GenBank/DDBJ databases">
        <title>Functional genomics of gut bacteria from endangered species of beetles.</title>
        <authorList>
            <person name="Carlos-Shanley C."/>
        </authorList>
    </citation>
    <scope>NUCLEOTIDE SEQUENCE [LARGE SCALE GENOMIC DNA]</scope>
    <source>
        <strain evidence="1 2">S00136</strain>
    </source>
</reference>
<dbReference type="EMBL" id="JACHLC010000001">
    <property type="protein sequence ID" value="MBB6370054.1"/>
    <property type="molecule type" value="Genomic_DNA"/>
</dbReference>
<evidence type="ECO:0000313" key="2">
    <source>
        <dbReference type="Proteomes" id="UP000589738"/>
    </source>
</evidence>
<comment type="caution">
    <text evidence="1">The sequence shown here is derived from an EMBL/GenBank/DDBJ whole genome shotgun (WGS) entry which is preliminary data.</text>
</comment>
<keyword evidence="2" id="KW-1185">Reference proteome</keyword>
<organism evidence="1 2">
    <name type="scientific">Chryseobacterium shigense</name>
    <dbReference type="NCBI Taxonomy" id="297244"/>
    <lineage>
        <taxon>Bacteria</taxon>
        <taxon>Pseudomonadati</taxon>
        <taxon>Bacteroidota</taxon>
        <taxon>Flavobacteriia</taxon>
        <taxon>Flavobacteriales</taxon>
        <taxon>Weeksellaceae</taxon>
        <taxon>Chryseobacterium group</taxon>
        <taxon>Chryseobacterium</taxon>
    </lineage>
</organism>
<evidence type="ECO:0000313" key="1">
    <source>
        <dbReference type="EMBL" id="MBB6370054.1"/>
    </source>
</evidence>
<dbReference type="InterPro" id="IPR010272">
    <property type="entry name" value="T6SS_TssF"/>
</dbReference>